<proteinExistence type="predicted"/>
<evidence type="ECO:0000313" key="2">
    <source>
        <dbReference type="EMBL" id="SCF39351.1"/>
    </source>
</evidence>
<accession>A0A1C5A2N2</accession>
<name>A0A1C5A2N2_9ACTN</name>
<dbReference type="Proteomes" id="UP000183585">
    <property type="component" value="Unassembled WGS sequence"/>
</dbReference>
<feature type="region of interest" description="Disordered" evidence="1">
    <location>
        <begin position="97"/>
        <end position="139"/>
    </location>
</feature>
<gene>
    <name evidence="2" type="ORF">GA0070563_11110</name>
</gene>
<keyword evidence="3" id="KW-1185">Reference proteome</keyword>
<evidence type="ECO:0000256" key="1">
    <source>
        <dbReference type="SAM" id="MobiDB-lite"/>
    </source>
</evidence>
<evidence type="ECO:0008006" key="4">
    <source>
        <dbReference type="Google" id="ProtNLM"/>
    </source>
</evidence>
<dbReference type="AlphaFoldDB" id="A0A1C5A2N2"/>
<organism evidence="2 3">
    <name type="scientific">Micromonospora carbonacea</name>
    <dbReference type="NCBI Taxonomy" id="47853"/>
    <lineage>
        <taxon>Bacteria</taxon>
        <taxon>Bacillati</taxon>
        <taxon>Actinomycetota</taxon>
        <taxon>Actinomycetes</taxon>
        <taxon>Micromonosporales</taxon>
        <taxon>Micromonosporaceae</taxon>
        <taxon>Micromonospora</taxon>
    </lineage>
</organism>
<evidence type="ECO:0000313" key="3">
    <source>
        <dbReference type="Proteomes" id="UP000183585"/>
    </source>
</evidence>
<dbReference type="EMBL" id="FMCT01000011">
    <property type="protein sequence ID" value="SCF39351.1"/>
    <property type="molecule type" value="Genomic_DNA"/>
</dbReference>
<reference evidence="3" key="1">
    <citation type="submission" date="2016-06" db="EMBL/GenBank/DDBJ databases">
        <authorList>
            <person name="Varghese N."/>
            <person name="Submissions Spin"/>
        </authorList>
    </citation>
    <scope>NUCLEOTIDE SEQUENCE [LARGE SCALE GENOMIC DNA]</scope>
    <source>
        <strain evidence="3">DSM 43168</strain>
    </source>
</reference>
<dbReference type="RefSeq" id="WP_074476547.1">
    <property type="nucleotide sequence ID" value="NZ_FMCT01000011.1"/>
</dbReference>
<sequence>MTKAPAGLGAGGRQLWRSIADEYELDAVQQVQLLEACRAKDRLDKLDSLLRGDVTSWARLTHRLQTEDYELKIDAALTQANTTANLMKQLLAALRLPDPKTGKRPQYRGARGAQAPSVPGGKGRGTVTALDKFREASGG</sequence>
<protein>
    <recommendedName>
        <fullName evidence="4">Terminase</fullName>
    </recommendedName>
</protein>